<accession>A0A7M2GBN0</accession>
<proteinExistence type="predicted"/>
<dbReference type="Gene3D" id="1.10.530.10">
    <property type="match status" value="1"/>
</dbReference>
<dbReference type="SUPFAM" id="SSF47090">
    <property type="entry name" value="PGBD-like"/>
    <property type="match status" value="1"/>
</dbReference>
<organism evidence="2">
    <name type="scientific">Vibrio ziniensis</name>
    <dbReference type="NCBI Taxonomy" id="2711221"/>
    <lineage>
        <taxon>Bacteria</taxon>
        <taxon>Pseudomonadati</taxon>
        <taxon>Pseudomonadota</taxon>
        <taxon>Gammaproteobacteria</taxon>
        <taxon>Vibrionales</taxon>
        <taxon>Vibrionaceae</taxon>
        <taxon>Vibrio</taxon>
    </lineage>
</organism>
<evidence type="ECO:0000259" key="1">
    <source>
        <dbReference type="Pfam" id="PF01471"/>
    </source>
</evidence>
<reference evidence="2" key="1">
    <citation type="submission" date="2020-07" db="EMBL/GenBank/DDBJ databases">
        <title>Genomic sequencing of Vibrio sp. ZWAL4003, a polysaccharide degradation bacterium isolated from mangrove.</title>
        <authorList>
            <person name="Wu J."/>
        </authorList>
    </citation>
    <scope>NUCLEOTIDE SEQUENCE</scope>
    <source>
        <strain evidence="2">ZWAL4003</strain>
    </source>
</reference>
<sequence length="287" mass="32095">MESIPQRPQKVCGGRNKMHFTISNAAFAHRVNAVFYCGNITNLQVNGCARYLVAWLLLRSCGHRIPLSYVAYVLATVYHETAFAMQPVEEYGKGVGYQYGIPDSETGKAYYGRGDVQVTWKANYQKLSEMVINPVTLKRGVDLVKKPEWLLRPMYSAQATILGMGTGLFTGKRLADYLDQEQPDYISARRIINGTDRAETIAGYAHDFERALKLALGAPINRSTLKVGSRGVDVIELQLNLSLKPDGIFGNVTQSKIIEFQKQHSLSPDGVVGKNTWDKIESTYYWS</sequence>
<dbReference type="AlphaFoldDB" id="A0A7M2GBN0"/>
<dbReference type="Pfam" id="PF01471">
    <property type="entry name" value="PG_binding_1"/>
    <property type="match status" value="1"/>
</dbReference>
<evidence type="ECO:0000313" key="2">
    <source>
        <dbReference type="EMBL" id="QOT69931.1"/>
    </source>
</evidence>
<dbReference type="EMBL" id="MT741816">
    <property type="protein sequence ID" value="QOT69931.1"/>
    <property type="molecule type" value="Genomic_DNA"/>
</dbReference>
<dbReference type="InterPro" id="IPR036366">
    <property type="entry name" value="PGBDSf"/>
</dbReference>
<dbReference type="InterPro" id="IPR023346">
    <property type="entry name" value="Lysozyme-like_dom_sf"/>
</dbReference>
<dbReference type="Gene3D" id="1.10.101.10">
    <property type="entry name" value="PGBD-like superfamily/PGBD"/>
    <property type="match status" value="1"/>
</dbReference>
<dbReference type="SUPFAM" id="SSF53955">
    <property type="entry name" value="Lysozyme-like"/>
    <property type="match status" value="1"/>
</dbReference>
<dbReference type="InterPro" id="IPR036365">
    <property type="entry name" value="PGBD-like_sf"/>
</dbReference>
<feature type="domain" description="Peptidoglycan binding-like" evidence="1">
    <location>
        <begin position="242"/>
        <end position="280"/>
    </location>
</feature>
<protein>
    <submittedName>
        <fullName evidence="2">Endochitinase</fullName>
    </submittedName>
</protein>
<name>A0A7M2GBN0_9VIBR</name>
<dbReference type="InterPro" id="IPR002477">
    <property type="entry name" value="Peptidoglycan-bd-like"/>
</dbReference>